<name>A0ABT7SYH9_9ALTE</name>
<dbReference type="Gene3D" id="1.10.3210.10">
    <property type="entry name" value="Hypothetical protein af1432"/>
    <property type="match status" value="1"/>
</dbReference>
<reference evidence="3 4" key="1">
    <citation type="submission" date="2023-06" db="EMBL/GenBank/DDBJ databases">
        <title>Alteromonas sp. ASW11-36 isolated from intertidal sand.</title>
        <authorList>
            <person name="Li Y."/>
        </authorList>
    </citation>
    <scope>NUCLEOTIDE SEQUENCE [LARGE SCALE GENOMIC DNA]</scope>
    <source>
        <strain evidence="3 4">ASW11-36</strain>
    </source>
</reference>
<dbReference type="InterPro" id="IPR013976">
    <property type="entry name" value="HDOD"/>
</dbReference>
<evidence type="ECO:0000313" key="3">
    <source>
        <dbReference type="EMBL" id="MDM7861250.1"/>
    </source>
</evidence>
<sequence length="393" mass="45110">MTTNIDNQYIIMKHRFECLMVSTAKANDLAGRELPGYVKYEDSEQGFARRELLQVEKQAIENKQIDEITNQSYVDSVRNEFHRTLLKHLETELQDYTSIYHRTLNLNDALPDLLDLLAVKACTIARLEPLAARVPWLFEELLKVVNAPQNRRRDSRGRIIVVETLRAALSFINIDNLQLLIPALIFRRTIPQITDPFPQIKARAWQQALNTGLTARFLAPAAGVRANDAYVLGILQGIGRNAITRLYFRLFERLQRHELEVAQAKKQRKQHDALTQIEPSSNFLIALWNDYADKTLAETLEYMHLKRLFIHPSAKTLANGPTPGEQDPLAILVEKARTYAQFRMLKTQRLIEPDEAKVVLRTSKIPASEIAQLNKLDLSKLPLNLKPDLDEYE</sequence>
<accession>A0ABT7SYH9</accession>
<gene>
    <name evidence="3" type="ORF">QTP81_11655</name>
</gene>
<evidence type="ECO:0000313" key="4">
    <source>
        <dbReference type="Proteomes" id="UP001234343"/>
    </source>
</evidence>
<organism evidence="3 4">
    <name type="scientific">Alteromonas arenosi</name>
    <dbReference type="NCBI Taxonomy" id="3055817"/>
    <lineage>
        <taxon>Bacteria</taxon>
        <taxon>Pseudomonadati</taxon>
        <taxon>Pseudomonadota</taxon>
        <taxon>Gammaproteobacteria</taxon>
        <taxon>Alteromonadales</taxon>
        <taxon>Alteromonadaceae</taxon>
        <taxon>Alteromonas/Salinimonas group</taxon>
        <taxon>Alteromonas</taxon>
    </lineage>
</organism>
<keyword evidence="1" id="KW-0175">Coiled coil</keyword>
<proteinExistence type="predicted"/>
<dbReference type="EMBL" id="JAUCBP010000008">
    <property type="protein sequence ID" value="MDM7861250.1"/>
    <property type="molecule type" value="Genomic_DNA"/>
</dbReference>
<dbReference type="Pfam" id="PF08668">
    <property type="entry name" value="HDOD"/>
    <property type="match status" value="1"/>
</dbReference>
<feature type="domain" description="HDOD" evidence="2">
    <location>
        <begin position="103"/>
        <end position="319"/>
    </location>
</feature>
<dbReference type="PROSITE" id="PS51833">
    <property type="entry name" value="HDOD"/>
    <property type="match status" value="1"/>
</dbReference>
<comment type="caution">
    <text evidence="3">The sequence shown here is derived from an EMBL/GenBank/DDBJ whole genome shotgun (WGS) entry which is preliminary data.</text>
</comment>
<dbReference type="RefSeq" id="WP_289365686.1">
    <property type="nucleotide sequence ID" value="NZ_JAUCBP010000008.1"/>
</dbReference>
<feature type="coiled-coil region" evidence="1">
    <location>
        <begin position="247"/>
        <end position="274"/>
    </location>
</feature>
<keyword evidence="4" id="KW-1185">Reference proteome</keyword>
<dbReference type="Proteomes" id="UP001234343">
    <property type="component" value="Unassembled WGS sequence"/>
</dbReference>
<protein>
    <submittedName>
        <fullName evidence="3">HDOD domain-containing protein</fullName>
    </submittedName>
</protein>
<evidence type="ECO:0000259" key="2">
    <source>
        <dbReference type="PROSITE" id="PS51833"/>
    </source>
</evidence>
<evidence type="ECO:0000256" key="1">
    <source>
        <dbReference type="SAM" id="Coils"/>
    </source>
</evidence>
<dbReference type="SUPFAM" id="SSF109604">
    <property type="entry name" value="HD-domain/PDEase-like"/>
    <property type="match status" value="1"/>
</dbReference>